<dbReference type="InterPro" id="IPR001660">
    <property type="entry name" value="SAM"/>
</dbReference>
<dbReference type="AlphaFoldDB" id="A0A9P1ITD9"/>
<dbReference type="InterPro" id="IPR039161">
    <property type="entry name" value="C19orf47-like"/>
</dbReference>
<dbReference type="EMBL" id="CANHGI010000005">
    <property type="protein sequence ID" value="CAI5449939.1"/>
    <property type="molecule type" value="Genomic_DNA"/>
</dbReference>
<dbReference type="SUPFAM" id="SSF47769">
    <property type="entry name" value="SAM/Pointed domain"/>
    <property type="match status" value="1"/>
</dbReference>
<dbReference type="PANTHER" id="PTHR21359">
    <property type="entry name" value="DUF5577 DOMAIN-CONTAINING PROTEIN"/>
    <property type="match status" value="1"/>
</dbReference>
<feature type="compositionally biased region" description="Basic and acidic residues" evidence="1">
    <location>
        <begin position="67"/>
        <end position="77"/>
    </location>
</feature>
<evidence type="ECO:0000313" key="4">
    <source>
        <dbReference type="Proteomes" id="UP001152747"/>
    </source>
</evidence>
<dbReference type="PANTHER" id="PTHR21359:SF1">
    <property type="entry name" value="DUF5577 DOMAIN-CONTAINING PROTEIN"/>
    <property type="match status" value="1"/>
</dbReference>
<feature type="region of interest" description="Disordered" evidence="1">
    <location>
        <begin position="67"/>
        <end position="105"/>
    </location>
</feature>
<dbReference type="PROSITE" id="PS50105">
    <property type="entry name" value="SAM_DOMAIN"/>
    <property type="match status" value="1"/>
</dbReference>
<dbReference type="InterPro" id="IPR013761">
    <property type="entry name" value="SAM/pointed_sf"/>
</dbReference>
<dbReference type="OrthoDB" id="10067653at2759"/>
<organism evidence="3 4">
    <name type="scientific">Caenorhabditis angaria</name>
    <dbReference type="NCBI Taxonomy" id="860376"/>
    <lineage>
        <taxon>Eukaryota</taxon>
        <taxon>Metazoa</taxon>
        <taxon>Ecdysozoa</taxon>
        <taxon>Nematoda</taxon>
        <taxon>Chromadorea</taxon>
        <taxon>Rhabditida</taxon>
        <taxon>Rhabditina</taxon>
        <taxon>Rhabditomorpha</taxon>
        <taxon>Rhabditoidea</taxon>
        <taxon>Rhabditidae</taxon>
        <taxon>Peloderinae</taxon>
        <taxon>Caenorhabditis</taxon>
    </lineage>
</organism>
<keyword evidence="4" id="KW-1185">Reference proteome</keyword>
<dbReference type="Gene3D" id="1.10.150.50">
    <property type="entry name" value="Transcription Factor, Ets-1"/>
    <property type="match status" value="1"/>
</dbReference>
<dbReference type="Pfam" id="PF18017">
    <property type="entry name" value="SAM_4"/>
    <property type="match status" value="1"/>
</dbReference>
<dbReference type="Proteomes" id="UP001152747">
    <property type="component" value="Unassembled WGS sequence"/>
</dbReference>
<accession>A0A9P1ITD9</accession>
<gene>
    <name evidence="3" type="ORF">CAMP_LOCUS12576</name>
</gene>
<feature type="domain" description="SAM" evidence="2">
    <location>
        <begin position="1"/>
        <end position="67"/>
    </location>
</feature>
<evidence type="ECO:0000256" key="1">
    <source>
        <dbReference type="SAM" id="MobiDB-lite"/>
    </source>
</evidence>
<evidence type="ECO:0000259" key="2">
    <source>
        <dbReference type="PROSITE" id="PS50105"/>
    </source>
</evidence>
<reference evidence="3" key="1">
    <citation type="submission" date="2022-11" db="EMBL/GenBank/DDBJ databases">
        <authorList>
            <person name="Kikuchi T."/>
        </authorList>
    </citation>
    <scope>NUCLEOTIDE SEQUENCE</scope>
    <source>
        <strain evidence="3">PS1010</strain>
    </source>
</reference>
<comment type="caution">
    <text evidence="3">The sequence shown here is derived from an EMBL/GenBank/DDBJ whole genome shotgun (WGS) entry which is preliminary data.</text>
</comment>
<evidence type="ECO:0000313" key="3">
    <source>
        <dbReference type="EMBL" id="CAI5449939.1"/>
    </source>
</evidence>
<sequence>MDAWQQFFTRAGIPRDIASAYAKSFTTNRITKEMLCDLDKATLAELGVTAIGDQLLILKRIAAGAERNAEKDAERKIPQRARITAPTDVTQASHHRKGRPPPDRNEIYHVKMPVGSTARTQRILEKARKMRAEGLAVRGTTGVRQGGRAVSPIDKTSQAARGMRKARDFGEVSSSTDFLRGRIQKVGVSGRIGKHAETRMTGIRIQVKNDVRP</sequence>
<protein>
    <recommendedName>
        <fullName evidence="2">SAM domain-containing protein</fullName>
    </recommendedName>
</protein>
<dbReference type="GO" id="GO:0005634">
    <property type="term" value="C:nucleus"/>
    <property type="evidence" value="ECO:0007669"/>
    <property type="project" value="TreeGrafter"/>
</dbReference>
<proteinExistence type="predicted"/>
<name>A0A9P1ITD9_9PELO</name>